<comment type="caution">
    <text evidence="6">The sequence shown here is derived from an EMBL/GenBank/DDBJ whole genome shotgun (WGS) entry which is preliminary data.</text>
</comment>
<feature type="compositionally biased region" description="Polar residues" evidence="4">
    <location>
        <begin position="170"/>
        <end position="194"/>
    </location>
</feature>
<dbReference type="PANTHER" id="PTHR35089:SF1">
    <property type="entry name" value="CHAPERONE PROTEIN SKP"/>
    <property type="match status" value="1"/>
</dbReference>
<organism evidence="6 7">
    <name type="scientific">Rhodocytophaga aerolata</name>
    <dbReference type="NCBI Taxonomy" id="455078"/>
    <lineage>
        <taxon>Bacteria</taxon>
        <taxon>Pseudomonadati</taxon>
        <taxon>Bacteroidota</taxon>
        <taxon>Cytophagia</taxon>
        <taxon>Cytophagales</taxon>
        <taxon>Rhodocytophagaceae</taxon>
        <taxon>Rhodocytophaga</taxon>
    </lineage>
</organism>
<dbReference type="SUPFAM" id="SSF111384">
    <property type="entry name" value="OmpH-like"/>
    <property type="match status" value="1"/>
</dbReference>
<evidence type="ECO:0000313" key="7">
    <source>
        <dbReference type="Proteomes" id="UP001168528"/>
    </source>
</evidence>
<protein>
    <submittedName>
        <fullName evidence="6">OmpH family outer membrane protein</fullName>
    </submittedName>
</protein>
<comment type="similarity">
    <text evidence="1">Belongs to the Skp family.</text>
</comment>
<feature type="region of interest" description="Disordered" evidence="4">
    <location>
        <begin position="170"/>
        <end position="201"/>
    </location>
</feature>
<feature type="signal peptide" evidence="5">
    <location>
        <begin position="1"/>
        <end position="23"/>
    </location>
</feature>
<evidence type="ECO:0000313" key="6">
    <source>
        <dbReference type="EMBL" id="MDO1448812.1"/>
    </source>
</evidence>
<dbReference type="RefSeq" id="WP_302039614.1">
    <property type="nucleotide sequence ID" value="NZ_JAUKPO010000014.1"/>
</dbReference>
<evidence type="ECO:0000256" key="2">
    <source>
        <dbReference type="ARBA" id="ARBA00022729"/>
    </source>
</evidence>
<dbReference type="Pfam" id="PF03938">
    <property type="entry name" value="OmpH"/>
    <property type="match status" value="1"/>
</dbReference>
<feature type="chain" id="PRO_5046234326" evidence="5">
    <location>
        <begin position="24"/>
        <end position="201"/>
    </location>
</feature>
<dbReference type="Gene3D" id="3.30.910.20">
    <property type="entry name" value="Skp domain"/>
    <property type="match status" value="1"/>
</dbReference>
<feature type="coiled-coil region" evidence="3">
    <location>
        <begin position="44"/>
        <end position="119"/>
    </location>
</feature>
<reference evidence="6" key="1">
    <citation type="submission" date="2023-07" db="EMBL/GenBank/DDBJ databases">
        <title>The genome sequence of Rhodocytophaga aerolata KACC 12507.</title>
        <authorList>
            <person name="Zhang X."/>
        </authorList>
    </citation>
    <scope>NUCLEOTIDE SEQUENCE</scope>
    <source>
        <strain evidence="6">KACC 12507</strain>
    </source>
</reference>
<dbReference type="PANTHER" id="PTHR35089">
    <property type="entry name" value="CHAPERONE PROTEIN SKP"/>
    <property type="match status" value="1"/>
</dbReference>
<dbReference type="InterPro" id="IPR005632">
    <property type="entry name" value="Chaperone_Skp"/>
</dbReference>
<gene>
    <name evidence="6" type="ORF">Q0590_21220</name>
</gene>
<dbReference type="Proteomes" id="UP001168528">
    <property type="component" value="Unassembled WGS sequence"/>
</dbReference>
<evidence type="ECO:0000256" key="3">
    <source>
        <dbReference type="SAM" id="Coils"/>
    </source>
</evidence>
<keyword evidence="3" id="KW-0175">Coiled coil</keyword>
<dbReference type="SMART" id="SM00935">
    <property type="entry name" value="OmpH"/>
    <property type="match status" value="1"/>
</dbReference>
<sequence>MKNQMRILIALFFIFGIGSIANAQTAVKIGYVDSRAVSDKLPEVKQAYAQLSEFQKQKQNELQKEEEAFQKEVEKYQQDGQGMDAAMRASKERELQAKNEQLQLKATNAQADIQKRQQTIFDPIEKRIQEAITAVANENGYTYVLAKEVLLHSPAGDDISDLVAKKLLASSPTSNNNQKPAGATTTPANNQKPANTPAPKK</sequence>
<keyword evidence="2 5" id="KW-0732">Signal</keyword>
<dbReference type="EMBL" id="JAUKPO010000014">
    <property type="protein sequence ID" value="MDO1448812.1"/>
    <property type="molecule type" value="Genomic_DNA"/>
</dbReference>
<proteinExistence type="inferred from homology"/>
<dbReference type="InterPro" id="IPR024930">
    <property type="entry name" value="Skp_dom_sf"/>
</dbReference>
<accession>A0ABT8RDI4</accession>
<evidence type="ECO:0000256" key="5">
    <source>
        <dbReference type="SAM" id="SignalP"/>
    </source>
</evidence>
<keyword evidence="7" id="KW-1185">Reference proteome</keyword>
<evidence type="ECO:0000256" key="1">
    <source>
        <dbReference type="ARBA" id="ARBA00009091"/>
    </source>
</evidence>
<evidence type="ECO:0000256" key="4">
    <source>
        <dbReference type="SAM" id="MobiDB-lite"/>
    </source>
</evidence>
<name>A0ABT8RDI4_9BACT</name>